<dbReference type="PRINTS" id="PR00344">
    <property type="entry name" value="BCTRLSENSOR"/>
</dbReference>
<evidence type="ECO:0000256" key="2">
    <source>
        <dbReference type="ARBA" id="ARBA00012438"/>
    </source>
</evidence>
<dbReference type="RefSeq" id="WP_062150373.1">
    <property type="nucleotide sequence ID" value="NZ_CP012373.2"/>
</dbReference>
<dbReference type="PANTHER" id="PTHR43047">
    <property type="entry name" value="TWO-COMPONENT HISTIDINE PROTEIN KINASE"/>
    <property type="match status" value="1"/>
</dbReference>
<dbReference type="Pfam" id="PF00512">
    <property type="entry name" value="HisKA"/>
    <property type="match status" value="1"/>
</dbReference>
<evidence type="ECO:0000256" key="9">
    <source>
        <dbReference type="SAM" id="Phobius"/>
    </source>
</evidence>
<feature type="modified residue" description="4-aspartylphosphate" evidence="7">
    <location>
        <position position="791"/>
    </location>
</feature>
<dbReference type="InterPro" id="IPR005467">
    <property type="entry name" value="His_kinase_dom"/>
</dbReference>
<dbReference type="SUPFAM" id="SSF47384">
    <property type="entry name" value="Homodimeric domain of signal transducing histidine kinase"/>
    <property type="match status" value="1"/>
</dbReference>
<dbReference type="SMART" id="SM00388">
    <property type="entry name" value="HisKA"/>
    <property type="match status" value="1"/>
</dbReference>
<dbReference type="CDD" id="cd17546">
    <property type="entry name" value="REC_hyHK_CKI1_RcsC-like"/>
    <property type="match status" value="1"/>
</dbReference>
<dbReference type="Gene3D" id="3.30.565.10">
    <property type="entry name" value="Histidine kinase-like ATPase, C-terminal domain"/>
    <property type="match status" value="1"/>
</dbReference>
<comment type="catalytic activity">
    <reaction evidence="1">
        <text>ATP + protein L-histidine = ADP + protein N-phospho-L-histidine.</text>
        <dbReference type="EC" id="2.7.13.3"/>
    </reaction>
</comment>
<feature type="domain" description="Response regulatory" evidence="11">
    <location>
        <begin position="741"/>
        <end position="858"/>
    </location>
</feature>
<dbReference type="SUPFAM" id="SSF55781">
    <property type="entry name" value="GAF domain-like"/>
    <property type="match status" value="1"/>
</dbReference>
<dbReference type="GO" id="GO:0000155">
    <property type="term" value="F:phosphorelay sensor kinase activity"/>
    <property type="evidence" value="ECO:0007669"/>
    <property type="project" value="InterPro"/>
</dbReference>
<dbReference type="InterPro" id="IPR004358">
    <property type="entry name" value="Sig_transdc_His_kin-like_C"/>
</dbReference>
<dbReference type="FunFam" id="3.30.565.10:FF:000010">
    <property type="entry name" value="Sensor histidine kinase RcsC"/>
    <property type="match status" value="1"/>
</dbReference>
<evidence type="ECO:0000259" key="11">
    <source>
        <dbReference type="PROSITE" id="PS50110"/>
    </source>
</evidence>
<keyword evidence="9" id="KW-1133">Transmembrane helix</keyword>
<dbReference type="Gene3D" id="3.30.450.40">
    <property type="match status" value="1"/>
</dbReference>
<accession>A0A2N9Y9V5</accession>
<dbReference type="SMART" id="SM00448">
    <property type="entry name" value="REC"/>
    <property type="match status" value="1"/>
</dbReference>
<dbReference type="InterPro" id="IPR036097">
    <property type="entry name" value="HisK_dim/P_sf"/>
</dbReference>
<keyword evidence="6" id="KW-0902">Two-component regulatory system</keyword>
<dbReference type="CDD" id="cd00082">
    <property type="entry name" value="HisKA"/>
    <property type="match status" value="1"/>
</dbReference>
<dbReference type="Gene3D" id="1.10.287.130">
    <property type="match status" value="1"/>
</dbReference>
<evidence type="ECO:0000256" key="4">
    <source>
        <dbReference type="ARBA" id="ARBA00022679"/>
    </source>
</evidence>
<keyword evidence="5" id="KW-0418">Kinase</keyword>
<dbReference type="InterPro" id="IPR003661">
    <property type="entry name" value="HisK_dim/P_dom"/>
</dbReference>
<organism evidence="12 13">
    <name type="scientific">Beggiatoa leptomitoformis</name>
    <dbReference type="NCBI Taxonomy" id="288004"/>
    <lineage>
        <taxon>Bacteria</taxon>
        <taxon>Pseudomonadati</taxon>
        <taxon>Pseudomonadota</taxon>
        <taxon>Gammaproteobacteria</taxon>
        <taxon>Thiotrichales</taxon>
        <taxon>Thiotrichaceae</taxon>
        <taxon>Beggiatoa</taxon>
    </lineage>
</organism>
<dbReference type="Proteomes" id="UP000234271">
    <property type="component" value="Chromosome"/>
</dbReference>
<name>A0A2N9Y9V5_9GAMM</name>
<dbReference type="Gene3D" id="3.40.50.2300">
    <property type="match status" value="1"/>
</dbReference>
<evidence type="ECO:0000256" key="5">
    <source>
        <dbReference type="ARBA" id="ARBA00022777"/>
    </source>
</evidence>
<dbReference type="InterPro" id="IPR029016">
    <property type="entry name" value="GAF-like_dom_sf"/>
</dbReference>
<dbReference type="SUPFAM" id="SSF55874">
    <property type="entry name" value="ATPase domain of HSP90 chaperone/DNA topoisomerase II/histidine kinase"/>
    <property type="match status" value="1"/>
</dbReference>
<dbReference type="EC" id="2.7.13.3" evidence="2"/>
<keyword evidence="3 7" id="KW-0597">Phosphoprotein</keyword>
<keyword evidence="8" id="KW-0175">Coiled coil</keyword>
<dbReference type="InterPro" id="IPR036890">
    <property type="entry name" value="HATPase_C_sf"/>
</dbReference>
<dbReference type="InterPro" id="IPR011006">
    <property type="entry name" value="CheY-like_superfamily"/>
</dbReference>
<protein>
    <recommendedName>
        <fullName evidence="2">histidine kinase</fullName>
        <ecNumber evidence="2">2.7.13.3</ecNumber>
    </recommendedName>
</protein>
<dbReference type="InterPro" id="IPR003594">
    <property type="entry name" value="HATPase_dom"/>
</dbReference>
<proteinExistence type="predicted"/>
<dbReference type="PROSITE" id="PS50110">
    <property type="entry name" value="RESPONSE_REGULATORY"/>
    <property type="match status" value="1"/>
</dbReference>
<dbReference type="Pfam" id="PF02518">
    <property type="entry name" value="HATPase_c"/>
    <property type="match status" value="1"/>
</dbReference>
<evidence type="ECO:0000313" key="12">
    <source>
        <dbReference type="EMBL" id="AUI67242.1"/>
    </source>
</evidence>
<keyword evidence="9" id="KW-0812">Transmembrane</keyword>
<dbReference type="Pfam" id="PF00072">
    <property type="entry name" value="Response_reg"/>
    <property type="match status" value="1"/>
</dbReference>
<sequence>MSKYLTIKSLYAFIVFLIVAVTFLVYYSFTTVLGSSQWIEHSYRSINYGNQLKTTVLNLEKSIRNFVITGNTQFIDNYKETEIQFIQTISEIKQHVQDNSMQVQQLEKISLFTVSWAEEFATKIIENKQRLVAENNPDILEIFKLIQSNAYRELIDNIFFNIKLFVEMEETLLKQRIQENNTLVNQTIILILLGNIFIILCSFPLISSLIRYTWLTDGRSHLQEQMIGEQQTQPLAEKILWFLSRYLDAQKAVMYVPILHTLDKNTTKLSLIATYACHAEKSPKIVLLGDGLLGQAALGSQLLRITDVPRNYLSVHSGLGKALPRELLFFPIYYQDKLKGIIEFAFFRAATPLKIDFLQQSLLTIGAALHGAETHQHIQKLLEETQAQTNELHTQQEELSSANEELEEQYSTLEKQYIEINRINTQNIKLQEVNQAIEADKKAVELASHYKSAFLANMSHELRNPLNSILMLAEIFEENIYGNLNTKQIEQAKTIYNAGNDLLVLINDILDLARIEAGKLKIQAEPFVLEDLAKITYQKFLPIAEKKGLALLLEQGKDLPQIVFSDQRRIIQVMNNLLSNALKFTHQGQVCLAIYRPDRDELLRMQLPTVGIIALRVQDTGIGIPLDKQEIIFEPFQQADGTTNRRYGGTGLGLSISKQLIQLLNGVIHLHSEVDKGSCFTVYLPEQVDESIPTISATPDATLPLVQTNNTALTDQVLSPDETDLPLQFNHDKEYALADKKVLVVDDDERNLFALQLLLESKKMQVILAKNGTEALQLLAKNMDIAVVLMDIMMPDMDGYETIRRIRAQENHHKLPIIAITAKSLPSDREQCLLSGANEYLAKPINTMTLLALLKMWLYT</sequence>
<feature type="coiled-coil region" evidence="8">
    <location>
        <begin position="378"/>
        <end position="423"/>
    </location>
</feature>
<keyword evidence="4" id="KW-0808">Transferase</keyword>
<evidence type="ECO:0000313" key="13">
    <source>
        <dbReference type="Proteomes" id="UP000234271"/>
    </source>
</evidence>
<feature type="transmembrane region" description="Helical" evidence="9">
    <location>
        <begin position="12"/>
        <end position="34"/>
    </location>
</feature>
<dbReference type="SMART" id="SM00387">
    <property type="entry name" value="HATPase_c"/>
    <property type="match status" value="1"/>
</dbReference>
<gene>
    <name evidence="12" type="ORF">BLE401_00075</name>
</gene>
<evidence type="ECO:0000256" key="8">
    <source>
        <dbReference type="SAM" id="Coils"/>
    </source>
</evidence>
<dbReference type="SUPFAM" id="SSF52172">
    <property type="entry name" value="CheY-like"/>
    <property type="match status" value="1"/>
</dbReference>
<dbReference type="AlphaFoldDB" id="A0A2N9Y9V5"/>
<feature type="transmembrane region" description="Helical" evidence="9">
    <location>
        <begin position="183"/>
        <end position="206"/>
    </location>
</feature>
<dbReference type="OrthoDB" id="9810730at2"/>
<dbReference type="PROSITE" id="PS50109">
    <property type="entry name" value="HIS_KIN"/>
    <property type="match status" value="1"/>
</dbReference>
<evidence type="ECO:0000256" key="7">
    <source>
        <dbReference type="PROSITE-ProRule" id="PRU00169"/>
    </source>
</evidence>
<dbReference type="CDD" id="cd16922">
    <property type="entry name" value="HATPase_EvgS-ArcB-TorS-like"/>
    <property type="match status" value="1"/>
</dbReference>
<evidence type="ECO:0000259" key="10">
    <source>
        <dbReference type="PROSITE" id="PS50109"/>
    </source>
</evidence>
<dbReference type="EMBL" id="CP018889">
    <property type="protein sequence ID" value="AUI67242.1"/>
    <property type="molecule type" value="Genomic_DNA"/>
</dbReference>
<evidence type="ECO:0000256" key="3">
    <source>
        <dbReference type="ARBA" id="ARBA00022553"/>
    </source>
</evidence>
<keyword evidence="13" id="KW-1185">Reference proteome</keyword>
<evidence type="ECO:0000256" key="1">
    <source>
        <dbReference type="ARBA" id="ARBA00000085"/>
    </source>
</evidence>
<keyword evidence="9" id="KW-0472">Membrane</keyword>
<evidence type="ECO:0000256" key="6">
    <source>
        <dbReference type="ARBA" id="ARBA00023012"/>
    </source>
</evidence>
<dbReference type="InterPro" id="IPR001789">
    <property type="entry name" value="Sig_transdc_resp-reg_receiver"/>
</dbReference>
<dbReference type="InterPro" id="IPR007891">
    <property type="entry name" value="CHASE3"/>
</dbReference>
<reference evidence="13" key="1">
    <citation type="submission" date="2016-12" db="EMBL/GenBank/DDBJ databases">
        <title>Complete Genome Sequence of Beggiatoa leptomitiformis D-401.</title>
        <authorList>
            <person name="Fomenkov A."/>
            <person name="Vincze T."/>
            <person name="Grabovich M."/>
            <person name="Anton B.P."/>
            <person name="Dubinina G."/>
            <person name="Orlova M."/>
            <person name="Belousova E."/>
            <person name="Roberts R.J."/>
        </authorList>
    </citation>
    <scope>NUCLEOTIDE SEQUENCE [LARGE SCALE GENOMIC DNA]</scope>
    <source>
        <strain evidence="13">D-401</strain>
    </source>
</reference>
<feature type="domain" description="Histidine kinase" evidence="10">
    <location>
        <begin position="457"/>
        <end position="688"/>
    </location>
</feature>
<dbReference type="Pfam" id="PF05227">
    <property type="entry name" value="CHASE3"/>
    <property type="match status" value="1"/>
</dbReference>